<feature type="compositionally biased region" description="Polar residues" evidence="1">
    <location>
        <begin position="21"/>
        <end position="102"/>
    </location>
</feature>
<keyword evidence="4" id="KW-1185">Reference proteome</keyword>
<evidence type="ECO:0000313" key="3">
    <source>
        <dbReference type="EnsemblFungi" id="PTTG_03900-t43_1-p1"/>
    </source>
</evidence>
<feature type="compositionally biased region" description="Polar residues" evidence="1">
    <location>
        <begin position="1"/>
        <end position="12"/>
    </location>
</feature>
<evidence type="ECO:0000313" key="4">
    <source>
        <dbReference type="Proteomes" id="UP000005240"/>
    </source>
</evidence>
<organism evidence="2">
    <name type="scientific">Puccinia triticina (isolate 1-1 / race 1 (BBBD))</name>
    <name type="common">Brown leaf rust fungus</name>
    <dbReference type="NCBI Taxonomy" id="630390"/>
    <lineage>
        <taxon>Eukaryota</taxon>
        <taxon>Fungi</taxon>
        <taxon>Dikarya</taxon>
        <taxon>Basidiomycota</taxon>
        <taxon>Pucciniomycotina</taxon>
        <taxon>Pucciniomycetes</taxon>
        <taxon>Pucciniales</taxon>
        <taxon>Pucciniaceae</taxon>
        <taxon>Puccinia</taxon>
    </lineage>
</organism>
<protein>
    <submittedName>
        <fullName evidence="2 3">Uncharacterized protein</fullName>
    </submittedName>
</protein>
<name>A0A0C4ESX1_PUCT1</name>
<gene>
    <name evidence="2" type="ORF">PTTG_03900</name>
</gene>
<sequence length="130" mass="13200">MSAQGSPSTNIAPSLYPPVDPSSNAANQDPIPSNVGQTQDTSIGPGPQASSTAPDPQASSTGPGPQATSTTSRPQVSSTAPKPQASSSAPMFSGYRDNNQQSDDSEDLGIPVCFPDTHTKGITLHTPPNL</sequence>
<reference evidence="3 4" key="3">
    <citation type="journal article" date="2017" name="G3 (Bethesda)">
        <title>Comparative analysis highlights variable genome content of wheat rusts and divergence of the mating loci.</title>
        <authorList>
            <person name="Cuomo C.A."/>
            <person name="Bakkeren G."/>
            <person name="Khalil H.B."/>
            <person name="Panwar V."/>
            <person name="Joly D."/>
            <person name="Linning R."/>
            <person name="Sakthikumar S."/>
            <person name="Song X."/>
            <person name="Adiconis X."/>
            <person name="Fan L."/>
            <person name="Goldberg J.M."/>
            <person name="Levin J.Z."/>
            <person name="Young S."/>
            <person name="Zeng Q."/>
            <person name="Anikster Y."/>
            <person name="Bruce M."/>
            <person name="Wang M."/>
            <person name="Yin C."/>
            <person name="McCallum B."/>
            <person name="Szabo L.J."/>
            <person name="Hulbert S."/>
            <person name="Chen X."/>
            <person name="Fellers J.P."/>
        </authorList>
    </citation>
    <scope>NUCLEOTIDE SEQUENCE</scope>
    <source>
        <strain evidence="4">Isolate 1-1 / race 1 (BBBD)</strain>
        <strain evidence="3">isolate 1-1 / race 1 (BBBD)</strain>
    </source>
</reference>
<feature type="region of interest" description="Disordered" evidence="1">
    <location>
        <begin position="1"/>
        <end position="130"/>
    </location>
</feature>
<reference evidence="3" key="4">
    <citation type="submission" date="2025-05" db="UniProtKB">
        <authorList>
            <consortium name="EnsemblFungi"/>
        </authorList>
    </citation>
    <scope>IDENTIFICATION</scope>
    <source>
        <strain evidence="3">isolate 1-1 / race 1 (BBBD)</strain>
    </source>
</reference>
<proteinExistence type="predicted"/>
<reference evidence="2" key="1">
    <citation type="submission" date="2009-11" db="EMBL/GenBank/DDBJ databases">
        <authorList>
            <consortium name="The Broad Institute Genome Sequencing Platform"/>
            <person name="Ward D."/>
            <person name="Feldgarden M."/>
            <person name="Earl A."/>
            <person name="Young S.K."/>
            <person name="Zeng Q."/>
            <person name="Koehrsen M."/>
            <person name="Alvarado L."/>
            <person name="Berlin A."/>
            <person name="Bochicchio J."/>
            <person name="Borenstein D."/>
            <person name="Chapman S.B."/>
            <person name="Chen Z."/>
            <person name="Engels R."/>
            <person name="Freedman E."/>
            <person name="Gellesch M."/>
            <person name="Goldberg J."/>
            <person name="Griggs A."/>
            <person name="Gujja S."/>
            <person name="Heilman E."/>
            <person name="Heiman D."/>
            <person name="Hepburn T."/>
            <person name="Howarth C."/>
            <person name="Jen D."/>
            <person name="Larson L."/>
            <person name="Lewis B."/>
            <person name="Mehta T."/>
            <person name="Park D."/>
            <person name="Pearson M."/>
            <person name="Roberts A."/>
            <person name="Saif S."/>
            <person name="Shea T."/>
            <person name="Shenoy N."/>
            <person name="Sisk P."/>
            <person name="Stolte C."/>
            <person name="Sykes S."/>
            <person name="Thomson T."/>
            <person name="Walk T."/>
            <person name="White J."/>
            <person name="Yandava C."/>
            <person name="Izard J."/>
            <person name="Baranova O.V."/>
            <person name="Blanton J.M."/>
            <person name="Tanner A.C."/>
            <person name="Dewhirst F.E."/>
            <person name="Haas B."/>
            <person name="Nusbaum C."/>
            <person name="Birren B."/>
        </authorList>
    </citation>
    <scope>NUCLEOTIDE SEQUENCE [LARGE SCALE GENOMIC DNA]</scope>
    <source>
        <strain evidence="2">1-1 BBBD Race 1</strain>
    </source>
</reference>
<dbReference type="EnsemblFungi" id="PTTG_03900-t43_1">
    <property type="protein sequence ID" value="PTTG_03900-t43_1-p1"/>
    <property type="gene ID" value="PTTG_03900"/>
</dbReference>
<reference evidence="2" key="2">
    <citation type="submission" date="2016-05" db="EMBL/GenBank/DDBJ databases">
        <title>Comparative analysis highlights variable genome content of wheat rusts and divergence of the mating loci.</title>
        <authorList>
            <person name="Cuomo C.A."/>
            <person name="Bakkeren G."/>
            <person name="Szabo L."/>
            <person name="Khalil H."/>
            <person name="Joly D."/>
            <person name="Goldberg J."/>
            <person name="Young S."/>
            <person name="Zeng Q."/>
            <person name="Fellers J."/>
        </authorList>
    </citation>
    <scope>NUCLEOTIDE SEQUENCE [LARGE SCALE GENOMIC DNA]</scope>
    <source>
        <strain evidence="2">1-1 BBBD Race 1</strain>
    </source>
</reference>
<accession>A0A0C4ESX1</accession>
<evidence type="ECO:0000313" key="2">
    <source>
        <dbReference type="EMBL" id="OAV95095.1"/>
    </source>
</evidence>
<evidence type="ECO:0000256" key="1">
    <source>
        <dbReference type="SAM" id="MobiDB-lite"/>
    </source>
</evidence>
<dbReference type="AlphaFoldDB" id="A0A0C4ESX1"/>
<dbReference type="Proteomes" id="UP000005240">
    <property type="component" value="Unassembled WGS sequence"/>
</dbReference>
<dbReference type="VEuPathDB" id="FungiDB:PTTG_03900"/>
<dbReference type="EMBL" id="ADAS02000032">
    <property type="protein sequence ID" value="OAV95095.1"/>
    <property type="molecule type" value="Genomic_DNA"/>
</dbReference>